<evidence type="ECO:0000256" key="8">
    <source>
        <dbReference type="ARBA" id="ARBA00023043"/>
    </source>
</evidence>
<sequence>MSTTIAVIEKLLADTRVCLKIQPRNAYQAENAHRDNMERLKKAREGIGHFSGDYVDRLRLELEQLERAVKDASLPPPNPIENLLYVHVGDDVDEQAEDEAALAAWEMEKKHEGRKKKPKPKQKLKSKTKALQQNPEDSEKIEMINDTHPSHVGPPLLGSGDEHPESANVADEVLKVIAMYSDCQSTDIPQDAIGAGRCMPVLNTPLAHLVFDSVVDFDGHMCKVRVTLHRVVVIALTFGEPPSASIEAVENDDGEAAACTDTDKDHDAFSEAERDAEEATYDEDTLSSPLNDDDDNTVEGGAQEEMDDTTVDQLTRQLVAEYDALQEEKKRVEDGNKGLPQDVTLKLRSSLSSFTALPWVIVMCHGGFFAGGVFIDGKPVVHKVFQRYVVRKKQGGKQSSNEKEGGSYGSIGSQIRRAQEIKWRIDVRDVLMRWRNYIDAAMLVLYVAPGPKNRNVLTDFSALPAAASEHGDRTVSPISLKDPRVHKAPLTTHRPSFQEVQRIYNTVSTCNVEYLLYTNKCADSHRL</sequence>
<keyword evidence="7 10" id="KW-0378">Hydrolase</keyword>
<feature type="compositionally biased region" description="Basic and acidic residues" evidence="11">
    <location>
        <begin position="261"/>
        <end position="273"/>
    </location>
</feature>
<feature type="region of interest" description="Disordered" evidence="11">
    <location>
        <begin position="246"/>
        <end position="311"/>
    </location>
</feature>
<dbReference type="AlphaFoldDB" id="G0UU74"/>
<comment type="subcellular location">
    <subcellularLocation>
        <location evidence="1">Cytoplasm</location>
    </subcellularLocation>
</comment>
<keyword evidence="8" id="KW-0040">ANK repeat</keyword>
<dbReference type="PANTHER" id="PTHR16036:SF2">
    <property type="entry name" value="TRNA ENDONUCLEASE ANKZF1"/>
    <property type="match status" value="1"/>
</dbReference>
<dbReference type="PROSITE" id="PS52044">
    <property type="entry name" value="VLRF1"/>
    <property type="match status" value="1"/>
</dbReference>
<comment type="similarity">
    <text evidence="2 10">Belongs to the ANKZF1/VMS1 family.</text>
</comment>
<evidence type="ECO:0000256" key="5">
    <source>
        <dbReference type="ARBA" id="ARBA00022737"/>
    </source>
</evidence>
<evidence type="ECO:0000313" key="13">
    <source>
        <dbReference type="EMBL" id="CCC92938.1"/>
    </source>
</evidence>
<dbReference type="EMBL" id="HE575322">
    <property type="protein sequence ID" value="CCC92938.1"/>
    <property type="molecule type" value="Genomic_DNA"/>
</dbReference>
<protein>
    <recommendedName>
        <fullName evidence="12">VLRF1 domain-containing protein</fullName>
    </recommendedName>
</protein>
<evidence type="ECO:0000256" key="7">
    <source>
        <dbReference type="ARBA" id="ARBA00022801"/>
    </source>
</evidence>
<dbReference type="GO" id="GO:0004519">
    <property type="term" value="F:endonuclease activity"/>
    <property type="evidence" value="ECO:0007669"/>
    <property type="project" value="UniProtKB-KW"/>
</dbReference>
<comment type="domain">
    <text evidence="10">The VLRF1 domain mediates binding to the 60S ribosomal subunit.</text>
</comment>
<evidence type="ECO:0000256" key="9">
    <source>
        <dbReference type="ARBA" id="ARBA00023054"/>
    </source>
</evidence>
<proteinExistence type="inferred from homology"/>
<feature type="compositionally biased region" description="Basic residues" evidence="11">
    <location>
        <begin position="112"/>
        <end position="128"/>
    </location>
</feature>
<dbReference type="Pfam" id="PF18826">
    <property type="entry name" value="bVLRF1"/>
    <property type="match status" value="1"/>
</dbReference>
<evidence type="ECO:0000256" key="2">
    <source>
        <dbReference type="ARBA" id="ARBA00009262"/>
    </source>
</evidence>
<organism evidence="13">
    <name type="scientific">Trypanosoma congolense (strain IL3000)</name>
    <dbReference type="NCBI Taxonomy" id="1068625"/>
    <lineage>
        <taxon>Eukaryota</taxon>
        <taxon>Discoba</taxon>
        <taxon>Euglenozoa</taxon>
        <taxon>Kinetoplastea</taxon>
        <taxon>Metakinetoplastina</taxon>
        <taxon>Trypanosomatida</taxon>
        <taxon>Trypanosomatidae</taxon>
        <taxon>Trypanosoma</taxon>
        <taxon>Nannomonas</taxon>
    </lineage>
</organism>
<keyword evidence="4 10" id="KW-0540">Nuclease</keyword>
<dbReference type="InterPro" id="IPR047139">
    <property type="entry name" value="ANKZ1/VMS1"/>
</dbReference>
<accession>G0UU74</accession>
<evidence type="ECO:0000256" key="3">
    <source>
        <dbReference type="ARBA" id="ARBA00022490"/>
    </source>
</evidence>
<dbReference type="GO" id="GO:0005737">
    <property type="term" value="C:cytoplasm"/>
    <property type="evidence" value="ECO:0007669"/>
    <property type="project" value="UniProtKB-SubCell"/>
</dbReference>
<feature type="region of interest" description="Disordered" evidence="11">
    <location>
        <begin position="108"/>
        <end position="138"/>
    </location>
</feature>
<name>G0UU74_TRYCI</name>
<keyword evidence="9" id="KW-0175">Coiled coil</keyword>
<dbReference type="PANTHER" id="PTHR16036">
    <property type="entry name" value="ANKYRIN REPEAT AND ZINC FINGER DOMAIN-CONTAINING PROTEIN 1"/>
    <property type="match status" value="1"/>
</dbReference>
<keyword evidence="6 10" id="KW-0255">Endonuclease</keyword>
<evidence type="ECO:0000256" key="10">
    <source>
        <dbReference type="PROSITE-ProRule" id="PRU01389"/>
    </source>
</evidence>
<dbReference type="InterPro" id="IPR041175">
    <property type="entry name" value="VLRF1/Vms1"/>
</dbReference>
<feature type="active site" evidence="10">
    <location>
        <position position="398"/>
    </location>
</feature>
<evidence type="ECO:0000256" key="11">
    <source>
        <dbReference type="SAM" id="MobiDB-lite"/>
    </source>
</evidence>
<keyword evidence="3 10" id="KW-0963">Cytoplasm</keyword>
<feature type="compositionally biased region" description="Acidic residues" evidence="11">
    <location>
        <begin position="274"/>
        <end position="310"/>
    </location>
</feature>
<evidence type="ECO:0000256" key="4">
    <source>
        <dbReference type="ARBA" id="ARBA00022722"/>
    </source>
</evidence>
<gene>
    <name evidence="13" type="ORF">TCIL3000_9_3350</name>
</gene>
<feature type="domain" description="VLRF1" evidence="12">
    <location>
        <begin position="355"/>
        <end position="510"/>
    </location>
</feature>
<evidence type="ECO:0000256" key="6">
    <source>
        <dbReference type="ARBA" id="ARBA00022759"/>
    </source>
</evidence>
<reference evidence="13" key="1">
    <citation type="journal article" date="2012" name="Proc. Natl. Acad. Sci. U.S.A.">
        <title>Antigenic diversity is generated by distinct evolutionary mechanisms in African trypanosome species.</title>
        <authorList>
            <person name="Jackson A.P."/>
            <person name="Berry A."/>
            <person name="Aslett M."/>
            <person name="Allison H.C."/>
            <person name="Burton P."/>
            <person name="Vavrova-Anderson J."/>
            <person name="Brown R."/>
            <person name="Browne H."/>
            <person name="Corton N."/>
            <person name="Hauser H."/>
            <person name="Gamble J."/>
            <person name="Gilderthorp R."/>
            <person name="Marcello L."/>
            <person name="McQuillan J."/>
            <person name="Otto T.D."/>
            <person name="Quail M.A."/>
            <person name="Sanders M.J."/>
            <person name="van Tonder A."/>
            <person name="Ginger M.L."/>
            <person name="Field M.C."/>
            <person name="Barry J.D."/>
            <person name="Hertz-Fowler C."/>
            <person name="Berriman M."/>
        </authorList>
    </citation>
    <scope>NUCLEOTIDE SEQUENCE</scope>
    <source>
        <strain evidence="13">IL3000</strain>
    </source>
</reference>
<dbReference type="GO" id="GO:0036503">
    <property type="term" value="P:ERAD pathway"/>
    <property type="evidence" value="ECO:0007669"/>
    <property type="project" value="TreeGrafter"/>
</dbReference>
<keyword evidence="5" id="KW-0677">Repeat</keyword>
<evidence type="ECO:0000256" key="1">
    <source>
        <dbReference type="ARBA" id="ARBA00004496"/>
    </source>
</evidence>
<dbReference type="VEuPathDB" id="TriTrypDB:TcIL3000_9_3350"/>
<dbReference type="GO" id="GO:0016787">
    <property type="term" value="F:hydrolase activity"/>
    <property type="evidence" value="ECO:0007669"/>
    <property type="project" value="UniProtKB-KW"/>
</dbReference>
<evidence type="ECO:0000259" key="12">
    <source>
        <dbReference type="PROSITE" id="PS52044"/>
    </source>
</evidence>